<protein>
    <recommendedName>
        <fullName evidence="3">Protein kinase domain-containing protein</fullName>
    </recommendedName>
</protein>
<comment type="caution">
    <text evidence="1">The sequence shown here is derived from an EMBL/GenBank/DDBJ whole genome shotgun (WGS) entry which is preliminary data.</text>
</comment>
<evidence type="ECO:0000313" key="1">
    <source>
        <dbReference type="EMBL" id="RDB26994.1"/>
    </source>
</evidence>
<organism evidence="1 2">
    <name type="scientific">Hypsizygus marmoreus</name>
    <name type="common">White beech mushroom</name>
    <name type="synonym">Agaricus marmoreus</name>
    <dbReference type="NCBI Taxonomy" id="39966"/>
    <lineage>
        <taxon>Eukaryota</taxon>
        <taxon>Fungi</taxon>
        <taxon>Dikarya</taxon>
        <taxon>Basidiomycota</taxon>
        <taxon>Agaricomycotina</taxon>
        <taxon>Agaricomycetes</taxon>
        <taxon>Agaricomycetidae</taxon>
        <taxon>Agaricales</taxon>
        <taxon>Tricholomatineae</taxon>
        <taxon>Lyophyllaceae</taxon>
        <taxon>Hypsizygus</taxon>
    </lineage>
</organism>
<proteinExistence type="predicted"/>
<gene>
    <name evidence="1" type="ORF">Hypma_005119</name>
</gene>
<evidence type="ECO:0000313" key="2">
    <source>
        <dbReference type="Proteomes" id="UP000076154"/>
    </source>
</evidence>
<sequence length="339" mass="38673">MKTLHVEFPPSDTPAPTKRIEELCHFPCGAMDLTASIPSKTAPGAHLDTLQATATKLIHPNDDWYGTNAIYYASLQDRSEVTLTFALSEASASDLELEAHNYAIHLRDLQGSLVPLYYGNFRGQCEHGRQISCTVLEYCGERLRNVFTDLSLEERHRILGKLGQLHLRKCDLKEFSEYNVLKSKEGKYRLIDFVTLDTNHKDCEFTGDWMFDKHDPSLVGCPILRDIGIQMDAWKSSGETIVTICGQEHNAAKYPPQNIIDALTEPYMKEFWNEPFLLQWFEGIRDYMNTLGIPHSSQTDEEEVVEITEDIRAFAERTRPRMPETFEEWTTMGAPTPCS</sequence>
<name>A0A369K5D2_HYPMA</name>
<keyword evidence="2" id="KW-1185">Reference proteome</keyword>
<dbReference type="Proteomes" id="UP000076154">
    <property type="component" value="Unassembled WGS sequence"/>
</dbReference>
<accession>A0A369K5D2</accession>
<dbReference type="InterPro" id="IPR011009">
    <property type="entry name" value="Kinase-like_dom_sf"/>
</dbReference>
<dbReference type="OrthoDB" id="2523749at2759"/>
<evidence type="ECO:0008006" key="3">
    <source>
        <dbReference type="Google" id="ProtNLM"/>
    </source>
</evidence>
<dbReference type="SUPFAM" id="SSF56112">
    <property type="entry name" value="Protein kinase-like (PK-like)"/>
    <property type="match status" value="1"/>
</dbReference>
<dbReference type="AlphaFoldDB" id="A0A369K5D2"/>
<dbReference type="EMBL" id="LUEZ02000021">
    <property type="protein sequence ID" value="RDB26994.1"/>
    <property type="molecule type" value="Genomic_DNA"/>
</dbReference>
<reference evidence="1" key="1">
    <citation type="submission" date="2018-04" db="EMBL/GenBank/DDBJ databases">
        <title>Whole genome sequencing of Hypsizygus marmoreus.</title>
        <authorList>
            <person name="Choi I.-G."/>
            <person name="Min B."/>
            <person name="Kim J.-G."/>
            <person name="Kim S."/>
            <person name="Oh Y.-L."/>
            <person name="Kong W.-S."/>
            <person name="Park H."/>
            <person name="Jeong J."/>
            <person name="Song E.-S."/>
        </authorList>
    </citation>
    <scope>NUCLEOTIDE SEQUENCE [LARGE SCALE GENOMIC DNA]</scope>
    <source>
        <strain evidence="1">51987-8</strain>
    </source>
</reference>
<dbReference type="InParanoid" id="A0A369K5D2"/>